<feature type="region of interest" description="Disordered" evidence="7">
    <location>
        <begin position="667"/>
        <end position="689"/>
    </location>
</feature>
<feature type="region of interest" description="Disordered" evidence="7">
    <location>
        <begin position="1"/>
        <end position="27"/>
    </location>
</feature>
<dbReference type="InterPro" id="IPR003661">
    <property type="entry name" value="HisK_dim/P_dom"/>
</dbReference>
<keyword evidence="12" id="KW-1185">Reference proteome</keyword>
<evidence type="ECO:0000259" key="9">
    <source>
        <dbReference type="PROSITE" id="PS50112"/>
    </source>
</evidence>
<feature type="domain" description="PAS" evidence="9">
    <location>
        <begin position="348"/>
        <end position="418"/>
    </location>
</feature>
<comment type="catalytic activity">
    <reaction evidence="1">
        <text>ATP + protein L-histidine = ADP + protein N-phospho-L-histidine.</text>
        <dbReference type="EC" id="2.7.13.3"/>
    </reaction>
</comment>
<dbReference type="EMBL" id="JBHSXH010000004">
    <property type="protein sequence ID" value="MFC6823526.1"/>
    <property type="molecule type" value="Genomic_DNA"/>
</dbReference>
<dbReference type="Gene3D" id="3.30.450.20">
    <property type="entry name" value="PAS domain"/>
    <property type="match status" value="3"/>
</dbReference>
<dbReference type="InterPro" id="IPR052162">
    <property type="entry name" value="Sensor_kinase/Photoreceptor"/>
</dbReference>
<feature type="domain" description="PAC" evidence="10">
    <location>
        <begin position="289"/>
        <end position="343"/>
    </location>
</feature>
<evidence type="ECO:0000259" key="8">
    <source>
        <dbReference type="PROSITE" id="PS50109"/>
    </source>
</evidence>
<evidence type="ECO:0000256" key="3">
    <source>
        <dbReference type="ARBA" id="ARBA00022553"/>
    </source>
</evidence>
<dbReference type="Proteomes" id="UP001596408">
    <property type="component" value="Unassembled WGS sequence"/>
</dbReference>
<feature type="domain" description="PAS" evidence="9">
    <location>
        <begin position="101"/>
        <end position="158"/>
    </location>
</feature>
<dbReference type="EC" id="2.7.13.3" evidence="2"/>
<dbReference type="PROSITE" id="PS50113">
    <property type="entry name" value="PAC"/>
    <property type="match status" value="2"/>
</dbReference>
<dbReference type="Pfam" id="PF02518">
    <property type="entry name" value="HATPase_c"/>
    <property type="match status" value="1"/>
</dbReference>
<evidence type="ECO:0000313" key="11">
    <source>
        <dbReference type="EMBL" id="MFC6823526.1"/>
    </source>
</evidence>
<dbReference type="InterPro" id="IPR035965">
    <property type="entry name" value="PAS-like_dom_sf"/>
</dbReference>
<dbReference type="InterPro" id="IPR005467">
    <property type="entry name" value="His_kinase_dom"/>
</dbReference>
<comment type="caution">
    <text evidence="11">The sequence shown here is derived from an EMBL/GenBank/DDBJ whole genome shotgun (WGS) entry which is preliminary data.</text>
</comment>
<evidence type="ECO:0000256" key="6">
    <source>
        <dbReference type="SAM" id="Coils"/>
    </source>
</evidence>
<proteinExistence type="predicted"/>
<dbReference type="Pfam" id="PF00512">
    <property type="entry name" value="HisKA"/>
    <property type="match status" value="1"/>
</dbReference>
<dbReference type="InterPro" id="IPR003594">
    <property type="entry name" value="HATPase_dom"/>
</dbReference>
<dbReference type="GO" id="GO:0004673">
    <property type="term" value="F:protein histidine kinase activity"/>
    <property type="evidence" value="ECO:0007669"/>
    <property type="project" value="UniProtKB-EC"/>
</dbReference>
<accession>A0ABD5TSF7</accession>
<dbReference type="AlphaFoldDB" id="A0ABD5TSF7"/>
<protein>
    <recommendedName>
        <fullName evidence="2">histidine kinase</fullName>
        <ecNumber evidence="2">2.7.13.3</ecNumber>
    </recommendedName>
</protein>
<dbReference type="InterPro" id="IPR000700">
    <property type="entry name" value="PAS-assoc_C"/>
</dbReference>
<evidence type="ECO:0000313" key="12">
    <source>
        <dbReference type="Proteomes" id="UP001596408"/>
    </source>
</evidence>
<feature type="domain" description="PAS" evidence="9">
    <location>
        <begin position="213"/>
        <end position="267"/>
    </location>
</feature>
<dbReference type="InterPro" id="IPR036097">
    <property type="entry name" value="HisK_dim/P_sf"/>
</dbReference>
<dbReference type="InterPro" id="IPR000014">
    <property type="entry name" value="PAS"/>
</dbReference>
<dbReference type="SMART" id="SM00091">
    <property type="entry name" value="PAS"/>
    <property type="match status" value="3"/>
</dbReference>
<dbReference type="NCBIfam" id="TIGR00229">
    <property type="entry name" value="sensory_box"/>
    <property type="match status" value="3"/>
</dbReference>
<dbReference type="PRINTS" id="PR00344">
    <property type="entry name" value="BCTRLSENSOR"/>
</dbReference>
<feature type="domain" description="Histidine kinase" evidence="8">
    <location>
        <begin position="475"/>
        <end position="688"/>
    </location>
</feature>
<dbReference type="SUPFAM" id="SSF55874">
    <property type="entry name" value="ATPase domain of HSP90 chaperone/DNA topoisomerase II/histidine kinase"/>
    <property type="match status" value="1"/>
</dbReference>
<dbReference type="InterPro" id="IPR013656">
    <property type="entry name" value="PAS_4"/>
</dbReference>
<dbReference type="SMART" id="SM00387">
    <property type="entry name" value="HATPase_c"/>
    <property type="match status" value="1"/>
</dbReference>
<evidence type="ECO:0000256" key="7">
    <source>
        <dbReference type="SAM" id="MobiDB-lite"/>
    </source>
</evidence>
<evidence type="ECO:0000256" key="2">
    <source>
        <dbReference type="ARBA" id="ARBA00012438"/>
    </source>
</evidence>
<evidence type="ECO:0000256" key="5">
    <source>
        <dbReference type="ARBA" id="ARBA00022777"/>
    </source>
</evidence>
<organism evidence="11 12">
    <name type="scientific">Halopelagius fulvigenes</name>
    <dbReference type="NCBI Taxonomy" id="1198324"/>
    <lineage>
        <taxon>Archaea</taxon>
        <taxon>Methanobacteriati</taxon>
        <taxon>Methanobacteriota</taxon>
        <taxon>Stenosarchaea group</taxon>
        <taxon>Halobacteria</taxon>
        <taxon>Halobacteriales</taxon>
        <taxon>Haloferacaceae</taxon>
    </lineage>
</organism>
<sequence length="689" mass="78604">MNSSGSTSDVTRDDIERLFSTSDEPCTPFTASEVAERLECPERTVERELEALADRDEVRTREVADGTRVWWRPPGEANSTDQQSELREFGAFVRAVKDYAIFMLNPDGTVASWNEGARRIKGYSEDEIVGRHFSTFYTEEDNKNEVPETNLQAAATEGHTEDEGWRVRQDGTRFWANVIITAIRDVDGTLQGFTKVTRDMTEQREYELQLRRERDLTEQILETAPVSICVLDSNREFVRANQQALDLLGADEASVEGDSIESKNLYDGAGDFVPSDERPWTQVIDTGKSVYDYQCRSDWTEGDRRWLSINVVPLEGGLSDDSGVVVAIEDITAQKERERQLEERKSELESELSEILGRISDAFFALDDKWQFTHLNERAAELFQQPQTGFAGRSFWEVFPERSDGRLWEEFHRAMGTQEPVDFELYDERLEAWLEYNVYPSESGLSIYIHDITDRREYQRKLEESNERLEQFAYAASHDLQEPLRMVSSYLRLIESRYDGVLDEEGQEFLEFAVDGADRMRDMINSLLKYSRVETRGDPFEPVDLNDVLDEARNDLRRAIAESDAAITAETLPTVEGDASQLRQVFQNLLENAIEYSGDEPPRVHVGAERDGGSWTISVTDEGIGIDSKDADRVFEVFQRLHTREEYEGTGIGLALCERIVERHGGEMSLDSEPGEGSTFSFTISSNDE</sequence>
<dbReference type="CDD" id="cd00082">
    <property type="entry name" value="HisKA"/>
    <property type="match status" value="1"/>
</dbReference>
<dbReference type="FunFam" id="3.30.565.10:FF:000006">
    <property type="entry name" value="Sensor histidine kinase WalK"/>
    <property type="match status" value="1"/>
</dbReference>
<dbReference type="PANTHER" id="PTHR43304:SF1">
    <property type="entry name" value="PAC DOMAIN-CONTAINING PROTEIN"/>
    <property type="match status" value="1"/>
</dbReference>
<evidence type="ECO:0000256" key="4">
    <source>
        <dbReference type="ARBA" id="ARBA00022679"/>
    </source>
</evidence>
<feature type="domain" description="PAC" evidence="10">
    <location>
        <begin position="160"/>
        <end position="212"/>
    </location>
</feature>
<name>A0ABD5TSF7_9EURY</name>
<feature type="coiled-coil region" evidence="6">
    <location>
        <begin position="331"/>
        <end position="358"/>
    </location>
</feature>
<keyword evidence="5" id="KW-0418">Kinase</keyword>
<dbReference type="PANTHER" id="PTHR43304">
    <property type="entry name" value="PHYTOCHROME-LIKE PROTEIN CPH1"/>
    <property type="match status" value="1"/>
</dbReference>
<evidence type="ECO:0000259" key="10">
    <source>
        <dbReference type="PROSITE" id="PS50113"/>
    </source>
</evidence>
<reference evidence="11 12" key="1">
    <citation type="journal article" date="2019" name="Int. J. Syst. Evol. Microbiol.">
        <title>The Global Catalogue of Microorganisms (GCM) 10K type strain sequencing project: providing services to taxonomists for standard genome sequencing and annotation.</title>
        <authorList>
            <consortium name="The Broad Institute Genomics Platform"/>
            <consortium name="The Broad Institute Genome Sequencing Center for Infectious Disease"/>
            <person name="Wu L."/>
            <person name="Ma J."/>
        </authorList>
    </citation>
    <scope>NUCLEOTIDE SEQUENCE [LARGE SCALE GENOMIC DNA]</scope>
    <source>
        <strain evidence="11 12">YIM 94188</strain>
    </source>
</reference>
<dbReference type="InterPro" id="IPR004358">
    <property type="entry name" value="Sig_transdc_His_kin-like_C"/>
</dbReference>
<dbReference type="RefSeq" id="WP_379691969.1">
    <property type="nucleotide sequence ID" value="NZ_JBHSXH010000004.1"/>
</dbReference>
<evidence type="ECO:0000256" key="1">
    <source>
        <dbReference type="ARBA" id="ARBA00000085"/>
    </source>
</evidence>
<feature type="compositionally biased region" description="Polar residues" evidence="7">
    <location>
        <begin position="678"/>
        <end position="689"/>
    </location>
</feature>
<keyword evidence="4" id="KW-0808">Transferase</keyword>
<keyword evidence="6" id="KW-0175">Coiled coil</keyword>
<dbReference type="PROSITE" id="PS50112">
    <property type="entry name" value="PAS"/>
    <property type="match status" value="3"/>
</dbReference>
<dbReference type="SUPFAM" id="SSF47384">
    <property type="entry name" value="Homodimeric domain of signal transducing histidine kinase"/>
    <property type="match status" value="1"/>
</dbReference>
<dbReference type="SUPFAM" id="SSF55785">
    <property type="entry name" value="PYP-like sensor domain (PAS domain)"/>
    <property type="match status" value="3"/>
</dbReference>
<dbReference type="Gene3D" id="1.10.287.130">
    <property type="match status" value="1"/>
</dbReference>
<dbReference type="SMART" id="SM00388">
    <property type="entry name" value="HisKA"/>
    <property type="match status" value="1"/>
</dbReference>
<keyword evidence="3" id="KW-0597">Phosphoprotein</keyword>
<dbReference type="Gene3D" id="3.30.565.10">
    <property type="entry name" value="Histidine kinase-like ATPase, C-terminal domain"/>
    <property type="match status" value="1"/>
</dbReference>
<dbReference type="PROSITE" id="PS50109">
    <property type="entry name" value="HIS_KIN"/>
    <property type="match status" value="1"/>
</dbReference>
<dbReference type="Pfam" id="PF13426">
    <property type="entry name" value="PAS_9"/>
    <property type="match status" value="1"/>
</dbReference>
<dbReference type="Pfam" id="PF08448">
    <property type="entry name" value="PAS_4"/>
    <property type="match status" value="2"/>
</dbReference>
<dbReference type="CDD" id="cd00130">
    <property type="entry name" value="PAS"/>
    <property type="match status" value="3"/>
</dbReference>
<gene>
    <name evidence="11" type="ORF">ACFQEV_00685</name>
</gene>
<dbReference type="InterPro" id="IPR036890">
    <property type="entry name" value="HATPase_C_sf"/>
</dbReference>